<protein>
    <submittedName>
        <fullName evidence="2">Uncharacterized protein</fullName>
    </submittedName>
</protein>
<evidence type="ECO:0000313" key="2">
    <source>
        <dbReference type="EMBL" id="RAL06918.1"/>
    </source>
</evidence>
<organism evidence="2 3">
    <name type="scientific">Aspergillus homomorphus (strain CBS 101889)</name>
    <dbReference type="NCBI Taxonomy" id="1450537"/>
    <lineage>
        <taxon>Eukaryota</taxon>
        <taxon>Fungi</taxon>
        <taxon>Dikarya</taxon>
        <taxon>Ascomycota</taxon>
        <taxon>Pezizomycotina</taxon>
        <taxon>Eurotiomycetes</taxon>
        <taxon>Eurotiomycetidae</taxon>
        <taxon>Eurotiales</taxon>
        <taxon>Aspergillaceae</taxon>
        <taxon>Aspergillus</taxon>
        <taxon>Aspergillus subgen. Circumdati</taxon>
    </lineage>
</organism>
<dbReference type="GeneID" id="37201684"/>
<proteinExistence type="predicted"/>
<dbReference type="RefSeq" id="XP_025546072.1">
    <property type="nucleotide sequence ID" value="XM_025697395.1"/>
</dbReference>
<gene>
    <name evidence="2" type="ORF">BO97DRAFT_429825</name>
</gene>
<accession>A0A395HJ44</accession>
<feature type="region of interest" description="Disordered" evidence="1">
    <location>
        <begin position="73"/>
        <end position="92"/>
    </location>
</feature>
<name>A0A395HJ44_ASPHC</name>
<dbReference type="AlphaFoldDB" id="A0A395HJ44"/>
<sequence length="116" mass="12927">MLSEEHGVRVAVERVLGVRGPGAVNDWRFAKDVVCEILIQLRIDRSSTRTLRFGILKKHVKLVLAYWAMSIPPRPDSNSPLAIPPRNENSSASISSLDLINKVISLRSRDLSVDNP</sequence>
<reference evidence="2 3" key="1">
    <citation type="submission" date="2018-02" db="EMBL/GenBank/DDBJ databases">
        <title>The genomes of Aspergillus section Nigri reveals drivers in fungal speciation.</title>
        <authorList>
            <consortium name="DOE Joint Genome Institute"/>
            <person name="Vesth T.C."/>
            <person name="Nybo J."/>
            <person name="Theobald S."/>
            <person name="Brandl J."/>
            <person name="Frisvad J.C."/>
            <person name="Nielsen K.F."/>
            <person name="Lyhne E.K."/>
            <person name="Kogle M.E."/>
            <person name="Kuo A."/>
            <person name="Riley R."/>
            <person name="Clum A."/>
            <person name="Nolan M."/>
            <person name="Lipzen A."/>
            <person name="Salamov A."/>
            <person name="Henrissat B."/>
            <person name="Wiebenga A."/>
            <person name="De vries R.P."/>
            <person name="Grigoriev I.V."/>
            <person name="Mortensen U.H."/>
            <person name="Andersen M.R."/>
            <person name="Baker S.E."/>
        </authorList>
    </citation>
    <scope>NUCLEOTIDE SEQUENCE [LARGE SCALE GENOMIC DNA]</scope>
    <source>
        <strain evidence="2 3">CBS 101889</strain>
    </source>
</reference>
<dbReference type="STRING" id="1450537.A0A395HJ44"/>
<dbReference type="EMBL" id="KZ824347">
    <property type="protein sequence ID" value="RAL06918.1"/>
    <property type="molecule type" value="Genomic_DNA"/>
</dbReference>
<evidence type="ECO:0000256" key="1">
    <source>
        <dbReference type="SAM" id="MobiDB-lite"/>
    </source>
</evidence>
<keyword evidence="3" id="KW-1185">Reference proteome</keyword>
<dbReference type="VEuPathDB" id="FungiDB:BO97DRAFT_429825"/>
<evidence type="ECO:0000313" key="3">
    <source>
        <dbReference type="Proteomes" id="UP000248961"/>
    </source>
</evidence>
<dbReference type="Proteomes" id="UP000248961">
    <property type="component" value="Unassembled WGS sequence"/>
</dbReference>